<feature type="region of interest" description="Disordered" evidence="1">
    <location>
        <begin position="1"/>
        <end position="39"/>
    </location>
</feature>
<feature type="region of interest" description="Disordered" evidence="1">
    <location>
        <begin position="562"/>
        <end position="585"/>
    </location>
</feature>
<dbReference type="Proteomes" id="UP000038045">
    <property type="component" value="Unplaced"/>
</dbReference>
<accession>A0A0N4Z3F1</accession>
<protein>
    <submittedName>
        <fullName evidence="3">PE-PGRS family protein</fullName>
    </submittedName>
</protein>
<proteinExistence type="predicted"/>
<name>A0A0N4Z3F1_PARTI</name>
<reference evidence="3" key="1">
    <citation type="submission" date="2017-02" db="UniProtKB">
        <authorList>
            <consortium name="WormBaseParasite"/>
        </authorList>
    </citation>
    <scope>IDENTIFICATION</scope>
</reference>
<evidence type="ECO:0000313" key="3">
    <source>
        <dbReference type="WBParaSite" id="PTRK_0000145100.1"/>
    </source>
</evidence>
<feature type="compositionally biased region" description="Gly residues" evidence="1">
    <location>
        <begin position="570"/>
        <end position="581"/>
    </location>
</feature>
<dbReference type="AlphaFoldDB" id="A0A0N4Z3F1"/>
<evidence type="ECO:0000313" key="2">
    <source>
        <dbReference type="Proteomes" id="UP000038045"/>
    </source>
</evidence>
<dbReference type="WBParaSite" id="PTRK_0000145100.1">
    <property type="protein sequence ID" value="PTRK_0000145100.1"/>
    <property type="gene ID" value="PTRK_0000145100"/>
</dbReference>
<organism evidence="2 3">
    <name type="scientific">Parastrongyloides trichosuri</name>
    <name type="common">Possum-specific nematode worm</name>
    <dbReference type="NCBI Taxonomy" id="131310"/>
    <lineage>
        <taxon>Eukaryota</taxon>
        <taxon>Metazoa</taxon>
        <taxon>Ecdysozoa</taxon>
        <taxon>Nematoda</taxon>
        <taxon>Chromadorea</taxon>
        <taxon>Rhabditida</taxon>
        <taxon>Tylenchina</taxon>
        <taxon>Panagrolaimomorpha</taxon>
        <taxon>Strongyloidoidea</taxon>
        <taxon>Strongyloididae</taxon>
        <taxon>Parastrongyloides</taxon>
    </lineage>
</organism>
<keyword evidence="2" id="KW-1185">Reference proteome</keyword>
<evidence type="ECO:0000256" key="1">
    <source>
        <dbReference type="SAM" id="MobiDB-lite"/>
    </source>
</evidence>
<sequence length="613" mass="63160">LDGGARVRPYGRRARTPSGLADRRRPVAAGTDGSDRRRAGPAVQFALAVEARLEALHPHDLAQTARGAVGHLGAAGAAHNGHGEGCCAPDQRLKRADGHPAADAQPVARLGGCLAGALAIGEGAGQGVSQGRAMRRGELVHPGVGGPAEAAAARLQGGEQHIVLAADLIRSDVEGRVAGQGGGPHQKRVAAAVGLVDQLIAFRAFAAEEAFQVGRRPAGSVRHAPPDWAEDGVGAGRCLRAQQGGQPAGRGGLVIIKEGDQRRVRGGQARVARGGYAGSRRVGPDQRDRRFAPQRLDGRAGAGFGVVVGDDDFAQAAVDVLLGEDRAQGAGQFVRATQEGGAIQPQAEAANGGGQQADARRLFEQGPDQAQAGHGLQLFRHAIAGIGGDEVRVPGDHAGEVGRRLLVFGGQGLDRVQTHVSGRIVDVRDREPARDAHGPFDVLPAPAAETGVEGLGVEDVAAHQEVGGEDVFFGLQRPLIGGDAVGARGHLAVDGEARVARRLKQGETAERHGRVILHRQINPVAEEARMVGAHVAVQEQQESAARGLGQTVAASGTPLVGVQGDQPSGQGQGVDQGGQTRGQGRVRRAVVQNDQLSALCDGMSLAVEHTQEL</sequence>